<dbReference type="AlphaFoldDB" id="A0A0B7MKX4"/>
<evidence type="ECO:0000313" key="1">
    <source>
        <dbReference type="EMBL" id="CEO88621.1"/>
    </source>
</evidence>
<accession>A0A0B7MKX4</accession>
<gene>
    <name evidence="1" type="ORF">SSCH_220029</name>
</gene>
<organism evidence="1 2">
    <name type="scientific">Syntrophaceticus schinkii</name>
    <dbReference type="NCBI Taxonomy" id="499207"/>
    <lineage>
        <taxon>Bacteria</taxon>
        <taxon>Bacillati</taxon>
        <taxon>Bacillota</taxon>
        <taxon>Clostridia</taxon>
        <taxon>Thermoanaerobacterales</taxon>
        <taxon>Thermoanaerobacterales Family III. Incertae Sedis</taxon>
        <taxon>Syntrophaceticus</taxon>
    </lineage>
</organism>
<evidence type="ECO:0000313" key="2">
    <source>
        <dbReference type="Proteomes" id="UP000046155"/>
    </source>
</evidence>
<reference evidence="2" key="1">
    <citation type="submission" date="2015-01" db="EMBL/GenBank/DDBJ databases">
        <authorList>
            <person name="Manzoor Shahid"/>
            <person name="Zubair Saima"/>
        </authorList>
    </citation>
    <scope>NUCLEOTIDE SEQUENCE [LARGE SCALE GENOMIC DNA]</scope>
    <source>
        <strain evidence="2">Sp3</strain>
    </source>
</reference>
<proteinExistence type="predicted"/>
<name>A0A0B7MKX4_9FIRM</name>
<protein>
    <submittedName>
        <fullName evidence="1">Uncharacterized protein</fullName>
    </submittedName>
</protein>
<dbReference type="EMBL" id="CDRZ01000135">
    <property type="protein sequence ID" value="CEO88621.1"/>
    <property type="molecule type" value="Genomic_DNA"/>
</dbReference>
<dbReference type="Proteomes" id="UP000046155">
    <property type="component" value="Unassembled WGS sequence"/>
</dbReference>
<sequence length="97" mass="10970">MPTWQVRCGKWEVGCEKLNIRIKSLGFPERYQEAAQYKGLYLGRVIAQYKDLYKVAAESSELIAEISGRLRYSNDELSICGTGAEILMEILSCGLVF</sequence>
<keyword evidence="2" id="KW-1185">Reference proteome</keyword>